<dbReference type="Proteomes" id="UP000050794">
    <property type="component" value="Unassembled WGS sequence"/>
</dbReference>
<keyword evidence="2" id="KW-1185">Reference proteome</keyword>
<protein>
    <submittedName>
        <fullName evidence="1 3">Uncharacterized protein</fullName>
    </submittedName>
</protein>
<dbReference type="WBParaSite" id="TCNE_0001669701-mRNA-1">
    <property type="protein sequence ID" value="TCNE_0001669701-mRNA-1"/>
    <property type="gene ID" value="TCNE_0001669701"/>
</dbReference>
<organism evidence="2 3">
    <name type="scientific">Toxocara canis</name>
    <name type="common">Canine roundworm</name>
    <dbReference type="NCBI Taxonomy" id="6265"/>
    <lineage>
        <taxon>Eukaryota</taxon>
        <taxon>Metazoa</taxon>
        <taxon>Ecdysozoa</taxon>
        <taxon>Nematoda</taxon>
        <taxon>Chromadorea</taxon>
        <taxon>Rhabditida</taxon>
        <taxon>Spirurina</taxon>
        <taxon>Ascaridomorpha</taxon>
        <taxon>Ascaridoidea</taxon>
        <taxon>Toxocaridae</taxon>
        <taxon>Toxocara</taxon>
    </lineage>
</organism>
<sequence length="105" mass="11829">MPSKDYGRLCSDVQAKWALSRRSARYGAQLLPLPLFNRSRLDRPSIEMRARNQELAAERMASAKRGTSFLVDSLLHGTKKQIDETNCANSIDLISSMQVHLSSYT</sequence>
<accession>A0A183V7H6</accession>
<reference evidence="1 2" key="2">
    <citation type="submission" date="2018-11" db="EMBL/GenBank/DDBJ databases">
        <authorList>
            <consortium name="Pathogen Informatics"/>
        </authorList>
    </citation>
    <scope>NUCLEOTIDE SEQUENCE [LARGE SCALE GENOMIC DNA]</scope>
</reference>
<reference evidence="3" key="1">
    <citation type="submission" date="2016-06" db="UniProtKB">
        <authorList>
            <consortium name="WormBaseParasite"/>
        </authorList>
    </citation>
    <scope>IDENTIFICATION</scope>
</reference>
<proteinExistence type="predicted"/>
<evidence type="ECO:0000313" key="1">
    <source>
        <dbReference type="EMBL" id="VDM48017.1"/>
    </source>
</evidence>
<dbReference type="AlphaFoldDB" id="A0A183V7H6"/>
<evidence type="ECO:0000313" key="2">
    <source>
        <dbReference type="Proteomes" id="UP000050794"/>
    </source>
</evidence>
<dbReference type="EMBL" id="UYWY01023816">
    <property type="protein sequence ID" value="VDM48017.1"/>
    <property type="molecule type" value="Genomic_DNA"/>
</dbReference>
<evidence type="ECO:0000313" key="3">
    <source>
        <dbReference type="WBParaSite" id="TCNE_0001669701-mRNA-1"/>
    </source>
</evidence>
<gene>
    <name evidence="1" type="ORF">TCNE_LOCUS16696</name>
</gene>
<name>A0A183V7H6_TOXCA</name>